<dbReference type="InterPro" id="IPR023214">
    <property type="entry name" value="HAD_sf"/>
</dbReference>
<dbReference type="PANTHER" id="PTHR43434:SF1">
    <property type="entry name" value="PHOSPHOGLYCOLATE PHOSPHATASE"/>
    <property type="match status" value="1"/>
</dbReference>
<accession>A0A2M6NZR8</accession>
<dbReference type="SUPFAM" id="SSF56784">
    <property type="entry name" value="HAD-like"/>
    <property type="match status" value="1"/>
</dbReference>
<dbReference type="Gene3D" id="3.40.50.1000">
    <property type="entry name" value="HAD superfamily/HAD-like"/>
    <property type="match status" value="1"/>
</dbReference>
<dbReference type="InterPro" id="IPR036412">
    <property type="entry name" value="HAD-like_sf"/>
</dbReference>
<dbReference type="GO" id="GO:0008967">
    <property type="term" value="F:phosphoglycolate phosphatase activity"/>
    <property type="evidence" value="ECO:0007669"/>
    <property type="project" value="TreeGrafter"/>
</dbReference>
<reference evidence="2" key="1">
    <citation type="submission" date="2017-09" db="EMBL/GenBank/DDBJ databases">
        <title>Depth-based differentiation of microbial function through sediment-hosted aquifers and enrichment of novel symbionts in the deep terrestrial subsurface.</title>
        <authorList>
            <person name="Probst A.J."/>
            <person name="Ladd B."/>
            <person name="Jarett J.K."/>
            <person name="Geller-Mcgrath D.E."/>
            <person name="Sieber C.M.K."/>
            <person name="Emerson J.B."/>
            <person name="Anantharaman K."/>
            <person name="Thomas B.C."/>
            <person name="Malmstrom R."/>
            <person name="Stieglmeier M."/>
            <person name="Klingl A."/>
            <person name="Woyke T."/>
            <person name="Ryan C.M."/>
            <person name="Banfield J.F."/>
        </authorList>
    </citation>
    <scope>NUCLEOTIDE SEQUENCE [LARGE SCALE GENOMIC DNA]</scope>
</reference>
<dbReference type="AlphaFoldDB" id="A0A2M6NZR8"/>
<comment type="caution">
    <text evidence="1">The sequence shown here is derived from an EMBL/GenBank/DDBJ whole genome shotgun (WGS) entry which is preliminary data.</text>
</comment>
<gene>
    <name evidence="1" type="ORF">COU30_05085</name>
</gene>
<evidence type="ECO:0008006" key="3">
    <source>
        <dbReference type="Google" id="ProtNLM"/>
    </source>
</evidence>
<dbReference type="Pfam" id="PF13419">
    <property type="entry name" value="HAD_2"/>
    <property type="match status" value="1"/>
</dbReference>
<sequence length="154" mass="16820">MKYKIIFFDFLGVFIQPRSAAMLFRNSMLDGFILEMKSCIEAIGGAYTLCIISSSSVSDISKVLDAHDITSSFSDIICSTHKGTDISLLLKEFGLSASEALFVTDTCGDLRSVRQVEGLNTAAVCWGIGREDDLSICEPTFLIKKVSELQSLLS</sequence>
<dbReference type="PANTHER" id="PTHR43434">
    <property type="entry name" value="PHOSPHOGLYCOLATE PHOSPHATASE"/>
    <property type="match status" value="1"/>
</dbReference>
<evidence type="ECO:0000313" key="2">
    <source>
        <dbReference type="Proteomes" id="UP000228528"/>
    </source>
</evidence>
<proteinExistence type="predicted"/>
<dbReference type="InterPro" id="IPR050155">
    <property type="entry name" value="HAD-like_hydrolase_sf"/>
</dbReference>
<dbReference type="GO" id="GO:0006281">
    <property type="term" value="P:DNA repair"/>
    <property type="evidence" value="ECO:0007669"/>
    <property type="project" value="TreeGrafter"/>
</dbReference>
<organism evidence="1 2">
    <name type="scientific">Candidatus Magasanikbacteria bacterium CG10_big_fil_rev_8_21_14_0_10_38_6</name>
    <dbReference type="NCBI Taxonomy" id="1974647"/>
    <lineage>
        <taxon>Bacteria</taxon>
        <taxon>Candidatus Magasanikiibacteriota</taxon>
    </lineage>
</organism>
<name>A0A2M6NZR8_9BACT</name>
<dbReference type="InterPro" id="IPR041492">
    <property type="entry name" value="HAD_2"/>
</dbReference>
<dbReference type="Proteomes" id="UP000228528">
    <property type="component" value="Unassembled WGS sequence"/>
</dbReference>
<evidence type="ECO:0000313" key="1">
    <source>
        <dbReference type="EMBL" id="PIR76954.1"/>
    </source>
</evidence>
<dbReference type="EMBL" id="PFBW01000213">
    <property type="protein sequence ID" value="PIR76954.1"/>
    <property type="molecule type" value="Genomic_DNA"/>
</dbReference>
<protein>
    <recommendedName>
        <fullName evidence="3">HAD family hydrolase</fullName>
    </recommendedName>
</protein>